<keyword evidence="1" id="KW-0812">Transmembrane</keyword>
<feature type="transmembrane region" description="Helical" evidence="1">
    <location>
        <begin position="6"/>
        <end position="31"/>
    </location>
</feature>
<keyword evidence="1" id="KW-1133">Transmembrane helix</keyword>
<evidence type="ECO:0000313" key="3">
    <source>
        <dbReference type="Proteomes" id="UP000199532"/>
    </source>
</evidence>
<reference evidence="2 3" key="1">
    <citation type="submission" date="2016-10" db="EMBL/GenBank/DDBJ databases">
        <authorList>
            <person name="de Groot N.N."/>
        </authorList>
    </citation>
    <scope>NUCLEOTIDE SEQUENCE [LARGE SCALE GENOMIC DNA]</scope>
    <source>
        <strain evidence="2 3">DSM 19938</strain>
    </source>
</reference>
<protein>
    <submittedName>
        <fullName evidence="2">Uncharacterized protein</fullName>
    </submittedName>
</protein>
<dbReference type="EMBL" id="FNXY01000005">
    <property type="protein sequence ID" value="SEJ12579.1"/>
    <property type="molecule type" value="Genomic_DNA"/>
</dbReference>
<evidence type="ECO:0000256" key="1">
    <source>
        <dbReference type="SAM" id="Phobius"/>
    </source>
</evidence>
<gene>
    <name evidence="2" type="ORF">SAMN04487995_3349</name>
</gene>
<name>A0A1H6W6G1_9BACT</name>
<dbReference type="AlphaFoldDB" id="A0A1H6W6G1"/>
<keyword evidence="1" id="KW-0472">Membrane</keyword>
<dbReference type="Proteomes" id="UP000199532">
    <property type="component" value="Unassembled WGS sequence"/>
</dbReference>
<accession>A0A1H6W6G1</accession>
<keyword evidence="3" id="KW-1185">Reference proteome</keyword>
<sequence>MWFYILLLYDIIILNTFNICVMSMLVFFLVLKQISNANRGNNDQ</sequence>
<organism evidence="2 3">
    <name type="scientific">Dyadobacter koreensis</name>
    <dbReference type="NCBI Taxonomy" id="408657"/>
    <lineage>
        <taxon>Bacteria</taxon>
        <taxon>Pseudomonadati</taxon>
        <taxon>Bacteroidota</taxon>
        <taxon>Cytophagia</taxon>
        <taxon>Cytophagales</taxon>
        <taxon>Spirosomataceae</taxon>
        <taxon>Dyadobacter</taxon>
    </lineage>
</organism>
<proteinExistence type="predicted"/>
<evidence type="ECO:0000313" key="2">
    <source>
        <dbReference type="EMBL" id="SEJ12579.1"/>
    </source>
</evidence>